<dbReference type="PANTHER" id="PTHR12526:SF640">
    <property type="entry name" value="COLANIC ACID BIOSYNTHESIS GLYCOSYLTRANSFERASE WCAL-RELATED"/>
    <property type="match status" value="1"/>
</dbReference>
<dbReference type="AlphaFoldDB" id="A0A193SEU4"/>
<protein>
    <submittedName>
        <fullName evidence="5">Glycosyl transferases group 1</fullName>
        <ecNumber evidence="5">2.4.1.57</ecNumber>
    </submittedName>
</protein>
<evidence type="ECO:0000313" key="5">
    <source>
        <dbReference type="EMBL" id="CZQ25062.1"/>
    </source>
</evidence>
<proteinExistence type="inferred from homology"/>
<keyword evidence="3 5" id="KW-0808">Transferase</keyword>
<evidence type="ECO:0000259" key="4">
    <source>
        <dbReference type="Pfam" id="PF00534"/>
    </source>
</evidence>
<dbReference type="Gene3D" id="3.40.50.2000">
    <property type="entry name" value="Glycogen Phosphorylase B"/>
    <property type="match status" value="2"/>
</dbReference>
<dbReference type="Pfam" id="PF00534">
    <property type="entry name" value="Glycos_transf_1"/>
    <property type="match status" value="1"/>
</dbReference>
<dbReference type="RefSeq" id="WP_065807483.1">
    <property type="nucleotide sequence ID" value="NZ_FLWA01000002.1"/>
</dbReference>
<reference evidence="5" key="1">
    <citation type="submission" date="2016-02" db="EMBL/GenBank/DDBJ databases">
        <authorList>
            <person name="Wen L."/>
            <person name="He K."/>
            <person name="Yang H."/>
        </authorList>
    </citation>
    <scope>NUCLEOTIDE SEQUENCE</scope>
    <source>
        <strain evidence="5">ST</strain>
    </source>
</reference>
<dbReference type="GO" id="GO:1901135">
    <property type="term" value="P:carbohydrate derivative metabolic process"/>
    <property type="evidence" value="ECO:0007669"/>
    <property type="project" value="UniProtKB-ARBA"/>
</dbReference>
<dbReference type="SUPFAM" id="SSF53756">
    <property type="entry name" value="UDP-Glycosyltransferase/glycogen phosphorylase"/>
    <property type="match status" value="1"/>
</dbReference>
<keyword evidence="2 5" id="KW-0328">Glycosyltransferase</keyword>
<evidence type="ECO:0000256" key="1">
    <source>
        <dbReference type="ARBA" id="ARBA00009481"/>
    </source>
</evidence>
<name>A0A193SEU4_KLEPN</name>
<dbReference type="EMBL" id="LT174586">
    <property type="protein sequence ID" value="CZQ25062.1"/>
    <property type="molecule type" value="Genomic_DNA"/>
</dbReference>
<evidence type="ECO:0000256" key="3">
    <source>
        <dbReference type="ARBA" id="ARBA00022679"/>
    </source>
</evidence>
<dbReference type="PANTHER" id="PTHR12526">
    <property type="entry name" value="GLYCOSYLTRANSFERASE"/>
    <property type="match status" value="1"/>
</dbReference>
<accession>A0A193SEU4</accession>
<dbReference type="GO" id="GO:0016757">
    <property type="term" value="F:glycosyltransferase activity"/>
    <property type="evidence" value="ECO:0007669"/>
    <property type="project" value="UniProtKB-KW"/>
</dbReference>
<gene>
    <name evidence="5" type="primary">wcaL</name>
</gene>
<sequence length="405" mass="45889">MKVVFFVLKFPVSSETFILNQIDYFINRGIQVEIISVFPGDVGVNHAVMKNNDLMSRVRYLLPAEPKGKSKRILSRLSALKNILKKRTIVKSLNFNKYGYYSKTLLIPLILSHNNQNITADYIISHFGTTASLLNQLKRLGFVSGKTAAVFHGNEISQLRVLKLFNKDYVQLFKYADFIFPVSNLWATKINKEFKVSSKLSVVRMGIDINKFTYKQHQPIGDKLKLVTIARLTEKKGIETCIKACSVLLSMGIDFEYHIIGDGPEKSKLTNLSHSMGLGNSIFYHGLQSQEVISKFLDESDIFLLPSITASDGDMEGIPVALMEAMAVGLPVISSYHSGIPELIDDEISGYLIDERDYKSLASKVIKIKMLDHEHILRITRNARSKIEREYNRDNCYSELVSYLK</sequence>
<feature type="domain" description="Glycosyl transferase family 1" evidence="4">
    <location>
        <begin position="215"/>
        <end position="385"/>
    </location>
</feature>
<dbReference type="EC" id="2.4.1.57" evidence="5"/>
<dbReference type="InterPro" id="IPR001296">
    <property type="entry name" value="Glyco_trans_1"/>
</dbReference>
<evidence type="ECO:0000256" key="2">
    <source>
        <dbReference type="ARBA" id="ARBA00022676"/>
    </source>
</evidence>
<reference evidence="5" key="2">
    <citation type="submission" date="2016-06" db="EMBL/GenBank/DDBJ databases">
        <title>Towards a vaccine: An investigation of Klebsiella pneumoniae surface antigens.</title>
        <authorList>
            <person name="Follador R."/>
            <person name="Heinz E."/>
            <person name="Wyres K.L."/>
            <person name="Ellington M.J."/>
            <person name="Kowarik M."/>
            <person name="Holt K.E."/>
            <person name="Thomson N.R."/>
        </authorList>
    </citation>
    <scope>NUCLEOTIDE SEQUENCE</scope>
    <source>
        <strain evidence="5">ST</strain>
    </source>
</reference>
<comment type="similarity">
    <text evidence="1">Belongs to the glycosyltransferase group 1 family. Glycosyltransferase 4 subfamily.</text>
</comment>
<organism evidence="5">
    <name type="scientific">Klebsiella pneumoniae</name>
    <dbReference type="NCBI Taxonomy" id="573"/>
    <lineage>
        <taxon>Bacteria</taxon>
        <taxon>Pseudomonadati</taxon>
        <taxon>Pseudomonadota</taxon>
        <taxon>Gammaproteobacteria</taxon>
        <taxon>Enterobacterales</taxon>
        <taxon>Enterobacteriaceae</taxon>
        <taxon>Klebsiella/Raoultella group</taxon>
        <taxon>Klebsiella</taxon>
        <taxon>Klebsiella pneumoniae complex</taxon>
    </lineage>
</organism>